<dbReference type="InterPro" id="IPR012544">
    <property type="entry name" value="PHb"/>
</dbReference>
<gene>
    <name evidence="2" type="ORF">Selli2_10320</name>
</gene>
<dbReference type="InterPro" id="IPR037063">
    <property type="entry name" value="PHb_sf"/>
</dbReference>
<dbReference type="AlphaFoldDB" id="A0A9W6CD59"/>
<organism evidence="2 3">
    <name type="scientific">Sellimonas catena</name>
    <dbReference type="NCBI Taxonomy" id="2994035"/>
    <lineage>
        <taxon>Bacteria</taxon>
        <taxon>Bacillati</taxon>
        <taxon>Bacillota</taxon>
        <taxon>Clostridia</taxon>
        <taxon>Lachnospirales</taxon>
        <taxon>Lachnospiraceae</taxon>
        <taxon>Sellimonas</taxon>
    </lineage>
</organism>
<dbReference type="CDD" id="cd13225">
    <property type="entry name" value="PH-like_bacteria"/>
    <property type="match status" value="1"/>
</dbReference>
<dbReference type="RefSeq" id="WP_191435198.1">
    <property type="nucleotide sequence ID" value="NZ_BSCH01000005.1"/>
</dbReference>
<comment type="caution">
    <text evidence="2">The sequence shown here is derived from an EMBL/GenBank/DDBJ whole genome shotgun (WGS) entry which is preliminary data.</text>
</comment>
<feature type="domain" description="Bacterial Pleckstrin homology" evidence="1">
    <location>
        <begin position="4"/>
        <end position="122"/>
    </location>
</feature>
<reference evidence="2" key="2">
    <citation type="submission" date="2022-11" db="EMBL/GenBank/DDBJ databases">
        <title>Draft genome sequence of Sellimonas catena strain 18CBH55.</title>
        <authorList>
            <person name="Atsushi H."/>
            <person name="Moriya O."/>
            <person name="Mitsuo S."/>
        </authorList>
    </citation>
    <scope>NUCLEOTIDE SEQUENCE</scope>
    <source>
        <strain evidence="2">18CBH55</strain>
    </source>
</reference>
<reference evidence="2" key="1">
    <citation type="submission" date="2022-11" db="EMBL/GenBank/DDBJ databases">
        <title>Draft genome sequence of Sellimonas catena strain 18CBH55.</title>
        <authorList>
            <person name="Hisatomi A."/>
            <person name="Ohkuma M."/>
            <person name="Sakamoto M."/>
        </authorList>
    </citation>
    <scope>NUCLEOTIDE SEQUENCE</scope>
    <source>
        <strain evidence="2">18CBH55</strain>
    </source>
</reference>
<proteinExistence type="predicted"/>
<name>A0A9W6CD59_9FIRM</name>
<dbReference type="EMBL" id="BSCH01000005">
    <property type="protein sequence ID" value="GLG89605.1"/>
    <property type="molecule type" value="Genomic_DNA"/>
</dbReference>
<accession>A0A9W6CD59</accession>
<dbReference type="Gene3D" id="2.30.29.50">
    <property type="entry name" value="Bacterial Pleckstrin homology domain"/>
    <property type="match status" value="1"/>
</dbReference>
<evidence type="ECO:0000259" key="1">
    <source>
        <dbReference type="Pfam" id="PF08000"/>
    </source>
</evidence>
<reference evidence="2" key="3">
    <citation type="journal article" date="2023" name="Int. J. Syst. Evol. Microbiol.">
        <title>Sellimonas catena sp. nov., isolated from human faeces.</title>
        <authorList>
            <person name="Hisatomi A."/>
            <person name="Ohkuma M."/>
            <person name="Sakamoto M."/>
        </authorList>
    </citation>
    <scope>NUCLEOTIDE SEQUENCE</scope>
    <source>
        <strain evidence="2">18CBH55</strain>
    </source>
</reference>
<evidence type="ECO:0000313" key="2">
    <source>
        <dbReference type="EMBL" id="GLG89605.1"/>
    </source>
</evidence>
<evidence type="ECO:0000313" key="3">
    <source>
        <dbReference type="Proteomes" id="UP001145094"/>
    </source>
</evidence>
<sequence>MIDFQNKKVFKLSKAKEKHLPKEILDLLIYGEEIVGYYSALRDYVVFTNKRLIACNVQGITGSKKDFTSLPYSKVQAFSIETAGTFDMDSELTLCFSGLGNVTFEFSAGGDIREIGRLISSCIL</sequence>
<dbReference type="Proteomes" id="UP001145094">
    <property type="component" value="Unassembled WGS sequence"/>
</dbReference>
<protein>
    <recommendedName>
        <fullName evidence="1">Bacterial Pleckstrin homology domain-containing protein</fullName>
    </recommendedName>
</protein>
<dbReference type="Pfam" id="PF08000">
    <property type="entry name" value="bPH_1"/>
    <property type="match status" value="1"/>
</dbReference>
<dbReference type="SUPFAM" id="SSF50729">
    <property type="entry name" value="PH domain-like"/>
    <property type="match status" value="1"/>
</dbReference>